<keyword evidence="1" id="KW-0812">Transmembrane</keyword>
<feature type="transmembrane region" description="Helical" evidence="1">
    <location>
        <begin position="219"/>
        <end position="243"/>
    </location>
</feature>
<feature type="transmembrane region" description="Helical" evidence="1">
    <location>
        <begin position="26"/>
        <end position="46"/>
    </location>
</feature>
<name>A0A261FZU5_9BIFI</name>
<gene>
    <name evidence="2" type="ORF">BHAP_0897</name>
</gene>
<keyword evidence="1" id="KW-0472">Membrane</keyword>
<evidence type="ECO:0000313" key="3">
    <source>
        <dbReference type="Proteomes" id="UP000216074"/>
    </source>
</evidence>
<feature type="transmembrane region" description="Helical" evidence="1">
    <location>
        <begin position="193"/>
        <end position="213"/>
    </location>
</feature>
<dbReference type="EMBL" id="MWWY01000020">
    <property type="protein sequence ID" value="OZG64667.1"/>
    <property type="molecule type" value="Genomic_DNA"/>
</dbReference>
<dbReference type="RefSeq" id="WP_094729537.1">
    <property type="nucleotide sequence ID" value="NZ_MWWY01000020.1"/>
</dbReference>
<dbReference type="OrthoDB" id="3239833at2"/>
<feature type="transmembrane region" description="Helical" evidence="1">
    <location>
        <begin position="66"/>
        <end position="86"/>
    </location>
</feature>
<comment type="caution">
    <text evidence="2">The sequence shown here is derived from an EMBL/GenBank/DDBJ whole genome shotgun (WGS) entry which is preliminary data.</text>
</comment>
<feature type="transmembrane region" description="Helical" evidence="1">
    <location>
        <begin position="138"/>
        <end position="163"/>
    </location>
</feature>
<keyword evidence="1" id="KW-1133">Transmembrane helix</keyword>
<organism evidence="2 3">
    <name type="scientific">Bifidobacterium hapali</name>
    <dbReference type="NCBI Taxonomy" id="1630172"/>
    <lineage>
        <taxon>Bacteria</taxon>
        <taxon>Bacillati</taxon>
        <taxon>Actinomycetota</taxon>
        <taxon>Actinomycetes</taxon>
        <taxon>Bifidobacteriales</taxon>
        <taxon>Bifidobacteriaceae</taxon>
        <taxon>Bifidobacterium</taxon>
    </lineage>
</organism>
<reference evidence="2 3" key="1">
    <citation type="journal article" date="2017" name="BMC Genomics">
        <title>Comparative genomic and phylogenomic analyses of the Bifidobacteriaceae family.</title>
        <authorList>
            <person name="Lugli G.A."/>
            <person name="Milani C."/>
            <person name="Turroni F."/>
            <person name="Duranti S."/>
            <person name="Mancabelli L."/>
            <person name="Mangifesta M."/>
            <person name="Ferrario C."/>
            <person name="Modesto M."/>
            <person name="Mattarelli P."/>
            <person name="Jiri K."/>
            <person name="van Sinderen D."/>
            <person name="Ventura M."/>
        </authorList>
    </citation>
    <scope>NUCLEOTIDE SEQUENCE [LARGE SCALE GENOMIC DNA]</scope>
    <source>
        <strain evidence="2 3">DSM 100202</strain>
    </source>
</reference>
<feature type="transmembrane region" description="Helical" evidence="1">
    <location>
        <begin position="98"/>
        <end position="118"/>
    </location>
</feature>
<feature type="transmembrane region" description="Helical" evidence="1">
    <location>
        <begin position="264"/>
        <end position="287"/>
    </location>
</feature>
<accession>A0A261FZU5</accession>
<feature type="transmembrane region" description="Helical" evidence="1">
    <location>
        <begin position="319"/>
        <end position="342"/>
    </location>
</feature>
<dbReference type="AlphaFoldDB" id="A0A261FZU5"/>
<proteinExistence type="predicted"/>
<keyword evidence="3" id="KW-1185">Reference proteome</keyword>
<dbReference type="Proteomes" id="UP000216074">
    <property type="component" value="Unassembled WGS sequence"/>
</dbReference>
<evidence type="ECO:0000256" key="1">
    <source>
        <dbReference type="SAM" id="Phobius"/>
    </source>
</evidence>
<sequence length="350" mass="38463">MTSTTRPSQVNGDNGRSLPLFTWNRAHWIGTITLAVLMLVLGLGTGAFMPLTGGPDDKFTTPTDFIWLYSMVTFWPIGLAAANLALGATHSGSLSFPLVSTMIGPLGFGWCNIRFTPWHVYRDWGEWLNLMRSNGLPLIGNTLVACALQVLLYGAIAFACYAIGRYGLRRLFLAPQPGSVSSRMVAWVQRDTLRFGCWLTMTIMYGLMLVLNLLRGEFIMALALMFNFVVPPVMLVTCGLYALRPAALGEQSLNASTTTMSIGLALRSALFPLVSALIGVVQTFAAIGLYLDECPSNGICTQVGSWFIDWSSLVDEVRWFGVVFLVAGYLGYLAVLLPRLLIRAVRNRRR</sequence>
<protein>
    <submittedName>
        <fullName evidence="2">Uncharacterized protein</fullName>
    </submittedName>
</protein>
<evidence type="ECO:0000313" key="2">
    <source>
        <dbReference type="EMBL" id="OZG64667.1"/>
    </source>
</evidence>